<comment type="similarity">
    <text evidence="2">Belongs to the PC-esterase family. CASD1 subfamily.</text>
</comment>
<dbReference type="PANTHER" id="PTHR13533:SF1">
    <property type="entry name" value="N-ACETYLNEURAMINATE 9-O-ACETYLTRANSFERASE"/>
    <property type="match status" value="1"/>
</dbReference>
<evidence type="ECO:0000256" key="8">
    <source>
        <dbReference type="SAM" id="Phobius"/>
    </source>
</evidence>
<dbReference type="GO" id="GO:0005794">
    <property type="term" value="C:Golgi apparatus"/>
    <property type="evidence" value="ECO:0007669"/>
    <property type="project" value="UniProtKB-ARBA"/>
</dbReference>
<feature type="domain" description="Cas1p 10 TM acyl transferase" evidence="9">
    <location>
        <begin position="372"/>
        <end position="762"/>
    </location>
</feature>
<organism evidence="10 11">
    <name type="scientific">Cephalotrichum gorgonifer</name>
    <dbReference type="NCBI Taxonomy" id="2041049"/>
    <lineage>
        <taxon>Eukaryota</taxon>
        <taxon>Fungi</taxon>
        <taxon>Dikarya</taxon>
        <taxon>Ascomycota</taxon>
        <taxon>Pezizomycotina</taxon>
        <taxon>Sordariomycetes</taxon>
        <taxon>Hypocreomycetidae</taxon>
        <taxon>Microascales</taxon>
        <taxon>Microascaceae</taxon>
        <taxon>Cephalotrichum</taxon>
    </lineage>
</organism>
<dbReference type="AlphaFoldDB" id="A0AAE8MY01"/>
<feature type="transmembrane region" description="Helical" evidence="8">
    <location>
        <begin position="507"/>
        <end position="526"/>
    </location>
</feature>
<evidence type="ECO:0000256" key="6">
    <source>
        <dbReference type="ARBA" id="ARBA00023136"/>
    </source>
</evidence>
<evidence type="ECO:0000256" key="2">
    <source>
        <dbReference type="ARBA" id="ARBA00010666"/>
    </source>
</evidence>
<feature type="transmembrane region" description="Helical" evidence="8">
    <location>
        <begin position="671"/>
        <end position="693"/>
    </location>
</feature>
<evidence type="ECO:0000259" key="9">
    <source>
        <dbReference type="Pfam" id="PF07779"/>
    </source>
</evidence>
<sequence>MGVVKIPSGAGSVGFSTTRQLVVRLALAFLLLSAAFQYFFNVRLDPYKCKSVFHSGSWSSQDPNRPYLRWSPDNCKLREYTKGDFGDCVKGRRVVFAGDSWVRQLYWAAATRLDKTKQEIAILDFYLSENKHTDLLFEAEGLQLEFIWDPWLNSTNFRDQLGRFRQESEPPRFGTGRRDSPALLIAGTPALWAARHGEGEYMQLFRRGVDQLLPYMKEDLGSFLMSQPRLTGRSTNWLPNQLVVLPVPVPHYKRLTPARKETITPDKINAMNAYLRALPDAAQAHIPWVFVDMVEGIPPAYNEDGIHVGRDVRERAMSVILNEHCNAGLQTDMVHTATLGCISYDTPSLVQAGILLASVAATALMFMRRGEAMAMSTAVESLAPLAFAALISYVAENSHVSIKTDRLWSGAAFALLTLGFWAASFASVRNLEGGATSVVPGFIPREHSDEWKGWMQVSVLLLNYFDGDSSLFSHKVMRMIGAVYYFLSAYGHATYFLSTRDYSFRRVAAVLLRLNLLNALLTFTLASSATAYHFTPLISIWFLITYATLAFRRASNDNVALLIAKIVAAALVINLVVFPPGLARELVNLTNTLSRSAFDSSKISHLLTEDRVTPFIGVLAAALAHRAHQLRNPGDALRQRTKGPAESAIDDLILAASDGTLLRVGGIRVSYLLVANLTVFASLATLLLSDFVIHYQDTYDNLHPFLSYLPIVTGTYLRSQAPILRSSYLALPAALGEIALEAYLLHQHIWLAGRGTSILSVWSPSSPGALGKALVTAQKLCIPVVFFWLAAGCREATRAAIELVLGPTAVSAVESAEKGEKRVKIGAARTAPLGDVRIRVALFVGAIWLANLLYGW</sequence>
<feature type="transmembrane region" description="Helical" evidence="8">
    <location>
        <begin position="21"/>
        <end position="40"/>
    </location>
</feature>
<feature type="transmembrane region" description="Helical" evidence="8">
    <location>
        <begin position="407"/>
        <end position="428"/>
    </location>
</feature>
<reference evidence="10" key="1">
    <citation type="submission" date="2018-03" db="EMBL/GenBank/DDBJ databases">
        <authorList>
            <person name="Guldener U."/>
        </authorList>
    </citation>
    <scope>NUCLEOTIDE SEQUENCE</scope>
</reference>
<keyword evidence="7" id="KW-0325">Glycoprotein</keyword>
<feature type="transmembrane region" description="Helical" evidence="8">
    <location>
        <begin position="558"/>
        <end position="578"/>
    </location>
</feature>
<feature type="transmembrane region" description="Helical" evidence="8">
    <location>
        <begin position="532"/>
        <end position="551"/>
    </location>
</feature>
<evidence type="ECO:0000256" key="5">
    <source>
        <dbReference type="ARBA" id="ARBA00022989"/>
    </source>
</evidence>
<dbReference type="PANTHER" id="PTHR13533">
    <property type="entry name" value="N-ACETYLNEURAMINATE 9-O-ACETYLTRANSFERASE"/>
    <property type="match status" value="1"/>
</dbReference>
<keyword evidence="3" id="KW-0808">Transferase</keyword>
<dbReference type="GO" id="GO:0005975">
    <property type="term" value="P:carbohydrate metabolic process"/>
    <property type="evidence" value="ECO:0007669"/>
    <property type="project" value="UniProtKB-ARBA"/>
</dbReference>
<keyword evidence="5 8" id="KW-1133">Transmembrane helix</keyword>
<dbReference type="Pfam" id="PF07779">
    <property type="entry name" value="Cas1_AcylT"/>
    <property type="match status" value="1"/>
</dbReference>
<evidence type="ECO:0000256" key="3">
    <source>
        <dbReference type="ARBA" id="ARBA00022679"/>
    </source>
</evidence>
<name>A0AAE8MY01_9PEZI</name>
<keyword evidence="6 8" id="KW-0472">Membrane</keyword>
<dbReference type="Proteomes" id="UP001187682">
    <property type="component" value="Unassembled WGS sequence"/>
</dbReference>
<protein>
    <recommendedName>
        <fullName evidence="9">Cas1p 10 TM acyl transferase domain-containing protein</fullName>
    </recommendedName>
</protein>
<comment type="subcellular location">
    <subcellularLocation>
        <location evidence="1">Membrane</location>
        <topology evidence="1">Multi-pass membrane protein</topology>
    </subcellularLocation>
</comment>
<gene>
    <name evidence="10" type="ORF">DNG_05491</name>
</gene>
<comment type="caution">
    <text evidence="10">The sequence shown here is derived from an EMBL/GenBank/DDBJ whole genome shotgun (WGS) entry which is preliminary data.</text>
</comment>
<evidence type="ECO:0000313" key="11">
    <source>
        <dbReference type="Proteomes" id="UP001187682"/>
    </source>
</evidence>
<evidence type="ECO:0000256" key="7">
    <source>
        <dbReference type="ARBA" id="ARBA00023180"/>
    </source>
</evidence>
<dbReference type="GO" id="GO:0016740">
    <property type="term" value="F:transferase activity"/>
    <property type="evidence" value="ECO:0007669"/>
    <property type="project" value="UniProtKB-KW"/>
</dbReference>
<dbReference type="GO" id="GO:0016020">
    <property type="term" value="C:membrane"/>
    <property type="evidence" value="ECO:0007669"/>
    <property type="project" value="UniProtKB-SubCell"/>
</dbReference>
<keyword evidence="11" id="KW-1185">Reference proteome</keyword>
<proteinExistence type="inferred from homology"/>
<feature type="transmembrane region" description="Helical" evidence="8">
    <location>
        <begin position="378"/>
        <end position="395"/>
    </location>
</feature>
<evidence type="ECO:0000256" key="1">
    <source>
        <dbReference type="ARBA" id="ARBA00004141"/>
    </source>
</evidence>
<accession>A0AAE8MY01</accession>
<dbReference type="EMBL" id="ONZQ02000007">
    <property type="protein sequence ID" value="SPO02816.1"/>
    <property type="molecule type" value="Genomic_DNA"/>
</dbReference>
<feature type="transmembrane region" description="Helical" evidence="8">
    <location>
        <begin position="836"/>
        <end position="854"/>
    </location>
</feature>
<keyword evidence="4 8" id="KW-0812">Transmembrane</keyword>
<evidence type="ECO:0000256" key="4">
    <source>
        <dbReference type="ARBA" id="ARBA00022692"/>
    </source>
</evidence>
<dbReference type="InterPro" id="IPR012419">
    <property type="entry name" value="Cas1_AcylTrans_dom"/>
</dbReference>
<evidence type="ECO:0000313" key="10">
    <source>
        <dbReference type="EMBL" id="SPO02816.1"/>
    </source>
</evidence>